<keyword evidence="1" id="KW-0812">Transmembrane</keyword>
<keyword evidence="1" id="KW-1133">Transmembrane helix</keyword>
<proteinExistence type="predicted"/>
<dbReference type="Pfam" id="PF18895">
    <property type="entry name" value="T4SS_pilin"/>
    <property type="match status" value="1"/>
</dbReference>
<dbReference type="Proteomes" id="UP000035648">
    <property type="component" value="Chromosome"/>
</dbReference>
<sequence>MFSFIERAHAQVSTIPSLAPTTTPLNPSQLALNIVNWILWAAGFIAVAYLVYGGILYITAGGDAEKATKGRTAVINAIIGVIIIVLAVALVNWAQDAAGSNLTPGQ</sequence>
<protein>
    <submittedName>
        <fullName evidence="2">Uncharacterized protein</fullName>
    </submittedName>
</protein>
<reference evidence="2 3" key="1">
    <citation type="journal article" date="2015" name="Nature">
        <title>rRNA introns, odd ribosomes, and small enigmatic genomes across a large radiation of phyla.</title>
        <authorList>
            <person name="Brown C.T."/>
            <person name="Hug L.A."/>
            <person name="Thomas B.C."/>
            <person name="Sharon I."/>
            <person name="Castelle C.J."/>
            <person name="Singh A."/>
            <person name="Wilkins M.J."/>
            <person name="Williams K.H."/>
            <person name="Banfield J.F."/>
        </authorList>
    </citation>
    <scope>NUCLEOTIDE SEQUENCE [LARGE SCALE GENOMIC DNA]</scope>
</reference>
<feature type="transmembrane region" description="Helical" evidence="1">
    <location>
        <begin position="37"/>
        <end position="60"/>
    </location>
</feature>
<dbReference type="AlphaFoldDB" id="A0A0G4B2T7"/>
<evidence type="ECO:0000313" key="2">
    <source>
        <dbReference type="EMBL" id="AKM82241.1"/>
    </source>
</evidence>
<organism evidence="2 3">
    <name type="scientific">Berkelbacteria bacterium GW2011_GWE1_39_12</name>
    <dbReference type="NCBI Taxonomy" id="1618337"/>
    <lineage>
        <taxon>Bacteria</taxon>
        <taxon>Candidatus Berkelbacteria</taxon>
    </lineage>
</organism>
<feature type="transmembrane region" description="Helical" evidence="1">
    <location>
        <begin position="72"/>
        <end position="94"/>
    </location>
</feature>
<evidence type="ECO:0000313" key="3">
    <source>
        <dbReference type="Proteomes" id="UP000035648"/>
    </source>
</evidence>
<gene>
    <name evidence="2" type="ORF">UT28_C0001G0435</name>
</gene>
<dbReference type="InterPro" id="IPR043993">
    <property type="entry name" value="T4SS_pilin"/>
</dbReference>
<accession>A0A0G4B2T7</accession>
<evidence type="ECO:0000256" key="1">
    <source>
        <dbReference type="SAM" id="Phobius"/>
    </source>
</evidence>
<dbReference type="KEGG" id="bbgw:UT28_C0001G0435"/>
<keyword evidence="1" id="KW-0472">Membrane</keyword>
<dbReference type="EMBL" id="CP011213">
    <property type="protein sequence ID" value="AKM82241.1"/>
    <property type="molecule type" value="Genomic_DNA"/>
</dbReference>
<name>A0A0G4B2T7_9BACT</name>
<dbReference type="STRING" id="1618337.UT28_C0001G0435"/>